<evidence type="ECO:0000313" key="3">
    <source>
        <dbReference type="EMBL" id="EAT12161.1"/>
    </source>
</evidence>
<feature type="active site" description="Proton acceptor" evidence="2">
    <location>
        <position position="69"/>
    </location>
</feature>
<dbReference type="AlphaFoldDB" id="Q1N1X0"/>
<feature type="binding site" evidence="2">
    <location>
        <position position="72"/>
    </location>
    <ligand>
        <name>substrate</name>
    </ligand>
</feature>
<reference evidence="3 4" key="1">
    <citation type="submission" date="2006-03" db="EMBL/GenBank/DDBJ databases">
        <authorList>
            <person name="Pinhassi J."/>
            <person name="Pedros-Alio C."/>
            <person name="Ferriera S."/>
            <person name="Johnson J."/>
            <person name="Kravitz S."/>
            <person name="Halpern A."/>
            <person name="Remington K."/>
            <person name="Beeson K."/>
            <person name="Tran B."/>
            <person name="Rogers Y.-H."/>
            <person name="Friedman R."/>
            <person name="Venter J.C."/>
        </authorList>
    </citation>
    <scope>NUCLEOTIDE SEQUENCE [LARGE SCALE GENOMIC DNA]</scope>
    <source>
        <strain evidence="3 4">RED65</strain>
    </source>
</reference>
<comment type="caution">
    <text evidence="3">The sequence shown here is derived from an EMBL/GenBank/DDBJ whole genome shotgun (WGS) entry which is preliminary data.</text>
</comment>
<keyword evidence="1 2" id="KW-0808">Transferase</keyword>
<comment type="caution">
    <text evidence="2">Lacks conserved residue(s) required for the propagation of feature annotation.</text>
</comment>
<comment type="catalytic activity">
    <reaction evidence="2">
        <text>8 isopentenyl diphosphate + (2E,6E)-farnesyl diphosphate = di-trans,octa-cis-undecaprenyl diphosphate + 8 diphosphate</text>
        <dbReference type="Rhea" id="RHEA:27551"/>
        <dbReference type="ChEBI" id="CHEBI:33019"/>
        <dbReference type="ChEBI" id="CHEBI:58405"/>
        <dbReference type="ChEBI" id="CHEBI:128769"/>
        <dbReference type="ChEBI" id="CHEBI:175763"/>
        <dbReference type="EC" id="2.5.1.31"/>
    </reaction>
</comment>
<keyword evidence="2" id="KW-0460">Magnesium</keyword>
<dbReference type="GO" id="GO:0000287">
    <property type="term" value="F:magnesium ion binding"/>
    <property type="evidence" value="ECO:0007669"/>
    <property type="project" value="UniProtKB-UniRule"/>
</dbReference>
<feature type="binding site" evidence="2">
    <location>
        <position position="38"/>
    </location>
    <ligand>
        <name>substrate</name>
    </ligand>
</feature>
<accession>Q1N1X0</accession>
<dbReference type="PANTHER" id="PTHR10291">
    <property type="entry name" value="DEHYDRODOLICHYL DIPHOSPHATE SYNTHASE FAMILY MEMBER"/>
    <property type="match status" value="1"/>
</dbReference>
<feature type="binding site" evidence="2">
    <location>
        <begin position="66"/>
        <end position="68"/>
    </location>
    <ligand>
        <name>substrate</name>
    </ligand>
</feature>
<evidence type="ECO:0000256" key="1">
    <source>
        <dbReference type="ARBA" id="ARBA00022679"/>
    </source>
</evidence>
<evidence type="ECO:0000313" key="4">
    <source>
        <dbReference type="Proteomes" id="UP000004263"/>
    </source>
</evidence>
<dbReference type="InterPro" id="IPR036424">
    <property type="entry name" value="UPP_synth-like_sf"/>
</dbReference>
<sequence length="252" mass="28722">MSEIQPPKFEKLPQHVAIVMDGNNRWAKRRHLPGVAGHKAGVKAVKTVIEQSARLGVEALTLFAFSSENWQRPEKEVNALMQLFLNALQKEVSKLHEHDIRLIIIGDTSRFSDTLQKHITEAEALTANNQGLKLVIAANYGGRWDMANAAYKIACKVKQGELSENEITPELFHQYTSLSDLPSPDLCIRTGGEVRLSNFMLWQFAYTELVFSDALWPDFNEQDFWSAITEYNSRTRRFGRTDEQLKEDSKRA</sequence>
<feature type="binding site" evidence="2">
    <location>
        <position position="189"/>
    </location>
    <ligand>
        <name>substrate</name>
    </ligand>
</feature>
<dbReference type="SUPFAM" id="SSF64005">
    <property type="entry name" value="Undecaprenyl diphosphate synthase"/>
    <property type="match status" value="1"/>
</dbReference>
<dbReference type="GO" id="GO:0009252">
    <property type="term" value="P:peptidoglycan biosynthetic process"/>
    <property type="evidence" value="ECO:0007669"/>
    <property type="project" value="UniProtKB-UniRule"/>
</dbReference>
<dbReference type="NCBIfam" id="TIGR00055">
    <property type="entry name" value="uppS"/>
    <property type="match status" value="1"/>
</dbReference>
<comment type="similarity">
    <text evidence="2">Belongs to the UPP synthase family.</text>
</comment>
<dbReference type="GO" id="GO:0008360">
    <property type="term" value="P:regulation of cell shape"/>
    <property type="evidence" value="ECO:0007669"/>
    <property type="project" value="UniProtKB-KW"/>
</dbReference>
<feature type="binding site" evidence="2">
    <location>
        <begin position="195"/>
        <end position="197"/>
    </location>
    <ligand>
        <name>substrate</name>
    </ligand>
</feature>
<keyword evidence="4" id="KW-1185">Reference proteome</keyword>
<protein>
    <recommendedName>
        <fullName evidence="2">Ditrans,polycis-undecaprenyl-diphosphate synthase ((2E,6E)-farnesyl-diphosphate specific)</fullName>
        <ecNumber evidence="2">2.5.1.31</ecNumber>
    </recommendedName>
    <alternativeName>
        <fullName evidence="2">Ditrans,polycis-undecaprenylcistransferase</fullName>
    </alternativeName>
    <alternativeName>
        <fullName evidence="2">Undecaprenyl diphosphate synthase</fullName>
        <shortName evidence="2">UDS</shortName>
    </alternativeName>
    <alternativeName>
        <fullName evidence="2">Undecaprenyl pyrophosphate synthase</fullName>
        <shortName evidence="2">UPP synthase</shortName>
    </alternativeName>
</protein>
<organism evidence="3 4">
    <name type="scientific">Bermanella marisrubri</name>
    <dbReference type="NCBI Taxonomy" id="207949"/>
    <lineage>
        <taxon>Bacteria</taxon>
        <taxon>Pseudomonadati</taxon>
        <taxon>Pseudomonadota</taxon>
        <taxon>Gammaproteobacteria</taxon>
        <taxon>Oceanospirillales</taxon>
        <taxon>Oceanospirillaceae</taxon>
        <taxon>Bermanella</taxon>
    </lineage>
</organism>
<dbReference type="OrthoDB" id="4191603at2"/>
<keyword evidence="2" id="KW-0479">Metal-binding</keyword>
<dbReference type="RefSeq" id="WP_007016257.1">
    <property type="nucleotide sequence ID" value="NZ_AAQH01000009.1"/>
</dbReference>
<dbReference type="GO" id="GO:0008834">
    <property type="term" value="F:ditrans,polycis-undecaprenyl-diphosphate synthase [(2E,6E)-farnesyl-diphosphate specific] activity"/>
    <property type="evidence" value="ECO:0007669"/>
    <property type="project" value="UniProtKB-UniRule"/>
</dbReference>
<dbReference type="STRING" id="207949.RED65_04025"/>
<evidence type="ECO:0000256" key="2">
    <source>
        <dbReference type="HAMAP-Rule" id="MF_01139"/>
    </source>
</evidence>
<dbReference type="GO" id="GO:0071555">
    <property type="term" value="P:cell wall organization"/>
    <property type="evidence" value="ECO:0007669"/>
    <property type="project" value="UniProtKB-KW"/>
</dbReference>
<dbReference type="EMBL" id="AAQH01000009">
    <property type="protein sequence ID" value="EAT12161.1"/>
    <property type="molecule type" value="Genomic_DNA"/>
</dbReference>
<dbReference type="InterPro" id="IPR018520">
    <property type="entry name" value="UPP_synth-like_CS"/>
</dbReference>
<feature type="binding site" evidence="2">
    <location>
        <begin position="22"/>
        <end position="25"/>
    </location>
    <ligand>
        <name>substrate</name>
    </ligand>
</feature>
<dbReference type="HOGENOM" id="CLU_038505_1_1_6"/>
<dbReference type="PANTHER" id="PTHR10291:SF0">
    <property type="entry name" value="DEHYDRODOLICHYL DIPHOSPHATE SYNTHASE 2"/>
    <property type="match status" value="1"/>
</dbReference>
<keyword evidence="2" id="KW-0573">Peptidoglycan synthesis</keyword>
<dbReference type="NCBIfam" id="NF011405">
    <property type="entry name" value="PRK14830.1"/>
    <property type="match status" value="1"/>
</dbReference>
<proteinExistence type="inferred from homology"/>
<feature type="active site" evidence="2">
    <location>
        <position position="21"/>
    </location>
</feature>
<dbReference type="Proteomes" id="UP000004263">
    <property type="component" value="Unassembled WGS sequence"/>
</dbReference>
<name>Q1N1X0_9GAMM</name>
<dbReference type="HAMAP" id="MF_01139">
    <property type="entry name" value="ISPT"/>
    <property type="match status" value="1"/>
</dbReference>
<feature type="binding site" evidence="2">
    <location>
        <position position="208"/>
    </location>
    <ligand>
        <name>Mg(2+)</name>
        <dbReference type="ChEBI" id="CHEBI:18420"/>
    </ligand>
</feature>
<comment type="function">
    <text evidence="2">Catalyzes the sequential condensation of isopentenyl diphosphate (IPP) with (2E,6E)-farnesyl diphosphate (E,E-FPP) to yield (2Z,6Z,10Z,14Z,18Z,22Z,26Z,30Z,34E,38E)-undecaprenyl diphosphate (di-trans,octa-cis-UPP). UPP is the precursor of glycosyl carrier lipid in the biosynthesis of bacterial cell wall polysaccharide components such as peptidoglycan and lipopolysaccharide.</text>
</comment>
<dbReference type="EC" id="2.5.1.31" evidence="2"/>
<comment type="subunit">
    <text evidence="2">Homodimer.</text>
</comment>
<feature type="binding site" evidence="2">
    <location>
        <position position="21"/>
    </location>
    <ligand>
        <name>Mg(2+)</name>
        <dbReference type="ChEBI" id="CHEBI:18420"/>
    </ligand>
</feature>
<dbReference type="Pfam" id="PF01255">
    <property type="entry name" value="Prenyltransf"/>
    <property type="match status" value="1"/>
</dbReference>
<gene>
    <name evidence="2" type="primary">uppS</name>
    <name evidence="3" type="ORF">RED65_04025</name>
</gene>
<dbReference type="PROSITE" id="PS01066">
    <property type="entry name" value="UPP_SYNTHASE"/>
    <property type="match status" value="1"/>
</dbReference>
<feature type="binding site" evidence="2">
    <location>
        <position position="26"/>
    </location>
    <ligand>
        <name>substrate</name>
    </ligand>
</feature>
<comment type="cofactor">
    <cofactor evidence="2">
        <name>Mg(2+)</name>
        <dbReference type="ChEBI" id="CHEBI:18420"/>
    </cofactor>
    <text evidence="2">Binds 2 magnesium ions per subunit.</text>
</comment>
<dbReference type="InterPro" id="IPR001441">
    <property type="entry name" value="UPP_synth-like"/>
</dbReference>
<dbReference type="GO" id="GO:0016094">
    <property type="term" value="P:polyprenol biosynthetic process"/>
    <property type="evidence" value="ECO:0007669"/>
    <property type="project" value="TreeGrafter"/>
</dbReference>
<keyword evidence="2" id="KW-0133">Cell shape</keyword>
<dbReference type="FunFam" id="3.40.1180.10:FF:000001">
    <property type="entry name" value="(2E,6E)-farnesyl-diphosphate-specific ditrans,polycis-undecaprenyl-diphosphate synthase"/>
    <property type="match status" value="1"/>
</dbReference>
<dbReference type="Gene3D" id="3.40.1180.10">
    <property type="entry name" value="Decaprenyl diphosphate synthase-like"/>
    <property type="match status" value="1"/>
</dbReference>
<dbReference type="GO" id="GO:0005829">
    <property type="term" value="C:cytosol"/>
    <property type="evidence" value="ECO:0007669"/>
    <property type="project" value="TreeGrafter"/>
</dbReference>
<keyword evidence="2" id="KW-0961">Cell wall biogenesis/degradation</keyword>
<dbReference type="CDD" id="cd00475">
    <property type="entry name" value="Cis_IPPS"/>
    <property type="match status" value="1"/>
</dbReference>
<feature type="binding site" evidence="2">
    <location>
        <position position="70"/>
    </location>
    <ligand>
        <name>substrate</name>
    </ligand>
</feature>